<dbReference type="AlphaFoldDB" id="A0A841EPF6"/>
<sequence length="30" mass="3788">MTKENQYFEMLEKDFTLHKHQFYRLLGKVL</sequence>
<comment type="caution">
    <text evidence="1">The sequence shown here is derived from an EMBL/GenBank/DDBJ whole genome shotgun (WGS) entry which is preliminary data.</text>
</comment>
<keyword evidence="2" id="KW-1185">Reference proteome</keyword>
<proteinExistence type="predicted"/>
<organism evidence="1 2">
    <name type="scientific">Arcicella rosea</name>
    <dbReference type="NCBI Taxonomy" id="502909"/>
    <lineage>
        <taxon>Bacteria</taxon>
        <taxon>Pseudomonadati</taxon>
        <taxon>Bacteroidota</taxon>
        <taxon>Cytophagia</taxon>
        <taxon>Cytophagales</taxon>
        <taxon>Flectobacillaceae</taxon>
        <taxon>Arcicella</taxon>
    </lineage>
</organism>
<dbReference type="EMBL" id="JACHKT010000019">
    <property type="protein sequence ID" value="MBB6004094.1"/>
    <property type="molecule type" value="Genomic_DNA"/>
</dbReference>
<name>A0A841EPF6_9BACT</name>
<accession>A0A841EPF6</accession>
<gene>
    <name evidence="1" type="ORF">HNP25_002756</name>
</gene>
<protein>
    <submittedName>
        <fullName evidence="1">Uncharacterized protein</fullName>
    </submittedName>
</protein>
<reference evidence="1 2" key="1">
    <citation type="submission" date="2020-08" db="EMBL/GenBank/DDBJ databases">
        <title>Functional genomics of gut bacteria from endangered species of beetles.</title>
        <authorList>
            <person name="Carlos-Shanley C."/>
        </authorList>
    </citation>
    <scope>NUCLEOTIDE SEQUENCE [LARGE SCALE GENOMIC DNA]</scope>
    <source>
        <strain evidence="1 2">S00070</strain>
    </source>
</reference>
<evidence type="ECO:0000313" key="2">
    <source>
        <dbReference type="Proteomes" id="UP000524404"/>
    </source>
</evidence>
<dbReference type="Proteomes" id="UP000524404">
    <property type="component" value="Unassembled WGS sequence"/>
</dbReference>
<evidence type="ECO:0000313" key="1">
    <source>
        <dbReference type="EMBL" id="MBB6004094.1"/>
    </source>
</evidence>